<protein>
    <submittedName>
        <fullName evidence="4">Polyhydroxyalkanoate synthesis repressor PhaR</fullName>
    </submittedName>
</protein>
<evidence type="ECO:0000259" key="2">
    <source>
        <dbReference type="Pfam" id="PF05233"/>
    </source>
</evidence>
<evidence type="ECO:0000313" key="4">
    <source>
        <dbReference type="EMBL" id="GEO42201.1"/>
    </source>
</evidence>
<evidence type="ECO:0000256" key="1">
    <source>
        <dbReference type="SAM" id="MobiDB-lite"/>
    </source>
</evidence>
<dbReference type="Pfam" id="PF07879">
    <property type="entry name" value="PHB_acc_N"/>
    <property type="match status" value="1"/>
</dbReference>
<dbReference type="InterPro" id="IPR010134">
    <property type="entry name" value="PHA_reg_PhaR"/>
</dbReference>
<dbReference type="EMBL" id="BJYZ01000037">
    <property type="protein sequence ID" value="GEO42201.1"/>
    <property type="molecule type" value="Genomic_DNA"/>
</dbReference>
<dbReference type="AlphaFoldDB" id="A0A512E0F0"/>
<proteinExistence type="predicted"/>
<dbReference type="NCBIfam" id="TIGR01848">
    <property type="entry name" value="PHA_reg_PhaR"/>
    <property type="match status" value="1"/>
</dbReference>
<comment type="caution">
    <text evidence="4">The sequence shown here is derived from an EMBL/GenBank/DDBJ whole genome shotgun (WGS) entry which is preliminary data.</text>
</comment>
<dbReference type="OrthoDB" id="9795345at2"/>
<feature type="domain" description="PHB accumulation regulatory" evidence="2">
    <location>
        <begin position="77"/>
        <end position="116"/>
    </location>
</feature>
<dbReference type="InterPro" id="IPR007897">
    <property type="entry name" value="PHB_accumulat"/>
</dbReference>
<evidence type="ECO:0000259" key="3">
    <source>
        <dbReference type="Pfam" id="PF07879"/>
    </source>
</evidence>
<sequence length="207" mass="23751">MAEKDDVKVAPITIKKYANRRLYNTATSSYVTLDHLCQMVKDGMDFVVYDAKTGEDITRSVLTQIIVEEESKGQNLLPISFLRQLISFYGDNMQWVVPRYLEHTMQSFARNQEQMRDYFSNTIGGIFPFGTTFEEMGKQNLAMFERAMRMFTPFGPQGEQGGKGPGDQTEAFMQQTRAENEKTLSDLQKQLEELQKQLVTITKPKSD</sequence>
<dbReference type="RefSeq" id="WP_044435017.1">
    <property type="nucleotide sequence ID" value="NZ_BJYZ01000037.1"/>
</dbReference>
<dbReference type="Proteomes" id="UP000321523">
    <property type="component" value="Unassembled WGS sequence"/>
</dbReference>
<evidence type="ECO:0000313" key="5">
    <source>
        <dbReference type="Proteomes" id="UP000321523"/>
    </source>
</evidence>
<feature type="domain" description="PHA accumulation regulator DNA-binding N-terminal" evidence="3">
    <location>
        <begin position="13"/>
        <end position="73"/>
    </location>
</feature>
<dbReference type="GO" id="GO:0006355">
    <property type="term" value="P:regulation of DNA-templated transcription"/>
    <property type="evidence" value="ECO:0007669"/>
    <property type="project" value="InterPro"/>
</dbReference>
<organism evidence="4 5">
    <name type="scientific">Skermanella aerolata</name>
    <dbReference type="NCBI Taxonomy" id="393310"/>
    <lineage>
        <taxon>Bacteria</taxon>
        <taxon>Pseudomonadati</taxon>
        <taxon>Pseudomonadota</taxon>
        <taxon>Alphaproteobacteria</taxon>
        <taxon>Rhodospirillales</taxon>
        <taxon>Azospirillaceae</taxon>
        <taxon>Skermanella</taxon>
    </lineage>
</organism>
<name>A0A512E0F0_9PROT</name>
<gene>
    <name evidence="4" type="ORF">SAE02_63490</name>
</gene>
<keyword evidence="5" id="KW-1185">Reference proteome</keyword>
<dbReference type="Pfam" id="PF05233">
    <property type="entry name" value="PHB_acc"/>
    <property type="match status" value="1"/>
</dbReference>
<accession>A0A512E0F0</accession>
<dbReference type="InterPro" id="IPR012909">
    <property type="entry name" value="PHA_DNA-bd_N"/>
</dbReference>
<reference evidence="4 5" key="1">
    <citation type="submission" date="2019-07" db="EMBL/GenBank/DDBJ databases">
        <title>Whole genome shotgun sequence of Skermanella aerolata NBRC 106429.</title>
        <authorList>
            <person name="Hosoyama A."/>
            <person name="Uohara A."/>
            <person name="Ohji S."/>
            <person name="Ichikawa N."/>
        </authorList>
    </citation>
    <scope>NUCLEOTIDE SEQUENCE [LARGE SCALE GENOMIC DNA]</scope>
    <source>
        <strain evidence="4 5">NBRC 106429</strain>
    </source>
</reference>
<feature type="region of interest" description="Disordered" evidence="1">
    <location>
        <begin position="154"/>
        <end position="180"/>
    </location>
</feature>